<dbReference type="GO" id="GO:0006635">
    <property type="term" value="P:fatty acid beta-oxidation"/>
    <property type="evidence" value="ECO:0007669"/>
    <property type="project" value="TreeGrafter"/>
</dbReference>
<dbReference type="SUPFAM" id="SSF52096">
    <property type="entry name" value="ClpP/crotonase"/>
    <property type="match status" value="1"/>
</dbReference>
<dbReference type="AlphaFoldDB" id="A0AAD5M7Q3"/>
<name>A0AAD5M7Q3_PYTIN</name>
<evidence type="ECO:0000313" key="5">
    <source>
        <dbReference type="Proteomes" id="UP001209570"/>
    </source>
</evidence>
<dbReference type="PROSITE" id="PS00166">
    <property type="entry name" value="ENOYL_COA_HYDRATASE"/>
    <property type="match status" value="1"/>
</dbReference>
<dbReference type="InterPro" id="IPR014748">
    <property type="entry name" value="Enoyl-CoA_hydra_C"/>
</dbReference>
<gene>
    <name evidence="4" type="ORF">P43SY_010167</name>
</gene>
<accession>A0AAD5M7Q3</accession>
<evidence type="ECO:0000256" key="1">
    <source>
        <dbReference type="ARBA" id="ARBA00005254"/>
    </source>
</evidence>
<comment type="caution">
    <text evidence="4">The sequence shown here is derived from an EMBL/GenBank/DDBJ whole genome shotgun (WGS) entry which is preliminary data.</text>
</comment>
<sequence>MRNASAAFSGLRAMSDLVTLEKTGRVGILRLNDPKRLNPMTADMGKALRARVAEINERADEFGAIVLTGEGRAFSAGGDMKFLKDRISDTPSRNSAIMREFYGRYMSLRTLKMPLVAAINGPAIGAGLCISLFADVRVAAEDAKMGFTFVNLGLHPGMASSHFLPQIVGPETANYLMLTGKVFDGMEAQQLRLVSKAVPSDQVVPEAVKIATEMATASSTAVRGVLTTLRAKQDAGLDIALQREADAQAHSYASPDYAEGLQAIAEKRAPQFGAMEHYNLQ</sequence>
<comment type="similarity">
    <text evidence="1 3">Belongs to the enoyl-CoA hydratase/isomerase family.</text>
</comment>
<evidence type="ECO:0000313" key="4">
    <source>
        <dbReference type="EMBL" id="KAJ0407626.1"/>
    </source>
</evidence>
<dbReference type="GO" id="GO:0005739">
    <property type="term" value="C:mitochondrion"/>
    <property type="evidence" value="ECO:0007669"/>
    <property type="project" value="TreeGrafter"/>
</dbReference>
<dbReference type="Proteomes" id="UP001209570">
    <property type="component" value="Unassembled WGS sequence"/>
</dbReference>
<dbReference type="Gene3D" id="3.90.226.10">
    <property type="entry name" value="2-enoyl-CoA Hydratase, Chain A, domain 1"/>
    <property type="match status" value="1"/>
</dbReference>
<evidence type="ECO:0000256" key="2">
    <source>
        <dbReference type="ARBA" id="ARBA00023239"/>
    </source>
</evidence>
<organism evidence="4 5">
    <name type="scientific">Pythium insidiosum</name>
    <name type="common">Pythiosis disease agent</name>
    <dbReference type="NCBI Taxonomy" id="114742"/>
    <lineage>
        <taxon>Eukaryota</taxon>
        <taxon>Sar</taxon>
        <taxon>Stramenopiles</taxon>
        <taxon>Oomycota</taxon>
        <taxon>Peronosporomycetes</taxon>
        <taxon>Pythiales</taxon>
        <taxon>Pythiaceae</taxon>
        <taxon>Pythium</taxon>
    </lineage>
</organism>
<dbReference type="InterPro" id="IPR018376">
    <property type="entry name" value="Enoyl-CoA_hyd/isom_CS"/>
</dbReference>
<dbReference type="EMBL" id="JAKCXM010000019">
    <property type="protein sequence ID" value="KAJ0407626.1"/>
    <property type="molecule type" value="Genomic_DNA"/>
</dbReference>
<dbReference type="PANTHER" id="PTHR11941:SF173">
    <property type="entry name" value="3-HYDROXYBUTYRYL-COA DEHYDRATASE-LIKE PROTEIN, MITOCHONDRIAL"/>
    <property type="match status" value="1"/>
</dbReference>
<dbReference type="PANTHER" id="PTHR11941">
    <property type="entry name" value="ENOYL-COA HYDRATASE-RELATED"/>
    <property type="match status" value="1"/>
</dbReference>
<protein>
    <recommendedName>
        <fullName evidence="6">Enoyl-CoA hydratase/isomerase family</fullName>
    </recommendedName>
</protein>
<keyword evidence="2" id="KW-0456">Lyase</keyword>
<dbReference type="Gene3D" id="1.10.12.10">
    <property type="entry name" value="Lyase 2-enoyl-coa Hydratase, Chain A, domain 2"/>
    <property type="match status" value="1"/>
</dbReference>
<proteinExistence type="inferred from homology"/>
<keyword evidence="5" id="KW-1185">Reference proteome</keyword>
<evidence type="ECO:0008006" key="6">
    <source>
        <dbReference type="Google" id="ProtNLM"/>
    </source>
</evidence>
<evidence type="ECO:0000256" key="3">
    <source>
        <dbReference type="RuleBase" id="RU003707"/>
    </source>
</evidence>
<dbReference type="InterPro" id="IPR001753">
    <property type="entry name" value="Enoyl-CoA_hydra/iso"/>
</dbReference>
<dbReference type="InterPro" id="IPR029045">
    <property type="entry name" value="ClpP/crotonase-like_dom_sf"/>
</dbReference>
<dbReference type="CDD" id="cd06558">
    <property type="entry name" value="crotonase-like"/>
    <property type="match status" value="1"/>
</dbReference>
<dbReference type="Pfam" id="PF00378">
    <property type="entry name" value="ECH_1"/>
    <property type="match status" value="1"/>
</dbReference>
<dbReference type="GO" id="GO:0016829">
    <property type="term" value="F:lyase activity"/>
    <property type="evidence" value="ECO:0007669"/>
    <property type="project" value="UniProtKB-KW"/>
</dbReference>
<reference evidence="4" key="1">
    <citation type="submission" date="2021-12" db="EMBL/GenBank/DDBJ databases">
        <title>Prjna785345.</title>
        <authorList>
            <person name="Rujirawat T."/>
            <person name="Krajaejun T."/>
        </authorList>
    </citation>
    <scope>NUCLEOTIDE SEQUENCE</scope>
    <source>
        <strain evidence="4">Pi057C3</strain>
    </source>
</reference>